<dbReference type="GO" id="GO:0005507">
    <property type="term" value="F:copper ion binding"/>
    <property type="evidence" value="ECO:0007669"/>
    <property type="project" value="InterPro"/>
</dbReference>
<evidence type="ECO:0000259" key="18">
    <source>
        <dbReference type="PROSITE" id="PS50857"/>
    </source>
</evidence>
<dbReference type="PROSITE" id="PS50999">
    <property type="entry name" value="COX2_TM"/>
    <property type="match status" value="1"/>
</dbReference>
<comment type="subcellular location">
    <subcellularLocation>
        <location evidence="15">Cell membrane</location>
        <topology evidence="15">Multi-pass membrane protein</topology>
    </subcellularLocation>
    <subcellularLocation>
        <location evidence="1">Membrane</location>
        <topology evidence="1">Multi-pass membrane protein</topology>
    </subcellularLocation>
</comment>
<evidence type="ECO:0000256" key="9">
    <source>
        <dbReference type="ARBA" id="ARBA00022989"/>
    </source>
</evidence>
<keyword evidence="22" id="KW-1185">Reference proteome</keyword>
<dbReference type="PROSITE" id="PS51257">
    <property type="entry name" value="PROKAR_LIPOPROTEIN"/>
    <property type="match status" value="1"/>
</dbReference>
<dbReference type="SUPFAM" id="SSF49503">
    <property type="entry name" value="Cupredoxins"/>
    <property type="match status" value="1"/>
</dbReference>
<dbReference type="InterPro" id="IPR014222">
    <property type="entry name" value="Cyt_c_oxidase_su2"/>
</dbReference>
<dbReference type="PANTHER" id="PTHR22888:SF10">
    <property type="entry name" value="CYTOCHROME C OXIDASE SUBUNIT 2"/>
    <property type="match status" value="1"/>
</dbReference>
<evidence type="ECO:0000313" key="21">
    <source>
        <dbReference type="EMBL" id="PWV95725.1"/>
    </source>
</evidence>
<dbReference type="SUPFAM" id="SSF46626">
    <property type="entry name" value="Cytochrome c"/>
    <property type="match status" value="1"/>
</dbReference>
<sequence length="356" mass="39262">MMKRWNVGKRLLPLFAGMMLLLSACGRADLSTLNPQGPVAEEQFGLMKLAISIMIIVVVIVFAISLYVIVRFRRRPGDNKIPVQVEGNHKLEIIWTVIPLILLVILGVPTVNSVFGLSKDYTKDPDAIQVEVTSHQFWWEFYYPQYDIHTAQELVIPTGKKIAVTAVSGDVLHSFWIPSLAGKIDTNPGTAVENGTANANKMYFEAPKAGVYLGKCAELCGPSHALMDFKVKAVDEASFDRWTAAQKTPVALPSDPAIKDALVKNCLSCHAIGDQGVLVYPNLTDIGSRLTVGGILVNTDEAEYANEGTTYENLKRWIEDPQAVKPGTLMPKVELTEQEIDGIAKYLSELKIDYEK</sequence>
<dbReference type="Proteomes" id="UP000246635">
    <property type="component" value="Unassembled WGS sequence"/>
</dbReference>
<dbReference type="PROSITE" id="PS50857">
    <property type="entry name" value="COX2_CUA"/>
    <property type="match status" value="1"/>
</dbReference>
<evidence type="ECO:0000256" key="7">
    <source>
        <dbReference type="ARBA" id="ARBA00022723"/>
    </source>
</evidence>
<comment type="cofactor">
    <cofactor evidence="16">
        <name>Cu cation</name>
        <dbReference type="ChEBI" id="CHEBI:23378"/>
    </cofactor>
    <text evidence="16">Binds a copper A center.</text>
</comment>
<keyword evidence="4 14" id="KW-0349">Heme</keyword>
<evidence type="ECO:0000256" key="12">
    <source>
        <dbReference type="ARBA" id="ARBA00023136"/>
    </source>
</evidence>
<dbReference type="GO" id="GO:0042773">
    <property type="term" value="P:ATP synthesis coupled electron transport"/>
    <property type="evidence" value="ECO:0007669"/>
    <property type="project" value="TreeGrafter"/>
</dbReference>
<dbReference type="InterPro" id="IPR002429">
    <property type="entry name" value="CcO_II-like_C"/>
</dbReference>
<keyword evidence="7 14" id="KW-0479">Metal-binding</keyword>
<dbReference type="PANTHER" id="PTHR22888">
    <property type="entry name" value="CYTOCHROME C OXIDASE, SUBUNIT II"/>
    <property type="match status" value="1"/>
</dbReference>
<dbReference type="InterPro" id="IPR008972">
    <property type="entry name" value="Cupredoxin"/>
</dbReference>
<comment type="similarity">
    <text evidence="2 15">Belongs to the cytochrome c oxidase subunit 2 family.</text>
</comment>
<evidence type="ECO:0000256" key="4">
    <source>
        <dbReference type="ARBA" id="ARBA00022617"/>
    </source>
</evidence>
<feature type="domain" description="Cytochrome oxidase subunit II transmembrane region profile" evidence="19">
    <location>
        <begin position="24"/>
        <end position="121"/>
    </location>
</feature>
<dbReference type="Pfam" id="PF00034">
    <property type="entry name" value="Cytochrom_C"/>
    <property type="match status" value="1"/>
</dbReference>
<evidence type="ECO:0000256" key="5">
    <source>
        <dbReference type="ARBA" id="ARBA00022660"/>
    </source>
</evidence>
<evidence type="ECO:0000259" key="19">
    <source>
        <dbReference type="PROSITE" id="PS50999"/>
    </source>
</evidence>
<dbReference type="Gene3D" id="1.10.287.90">
    <property type="match status" value="1"/>
</dbReference>
<dbReference type="SUPFAM" id="SSF81464">
    <property type="entry name" value="Cytochrome c oxidase subunit II-like, transmembrane region"/>
    <property type="match status" value="1"/>
</dbReference>
<keyword evidence="3 15" id="KW-0813">Transport</keyword>
<keyword evidence="9 17" id="KW-1133">Transmembrane helix</keyword>
<dbReference type="InterPro" id="IPR036257">
    <property type="entry name" value="Cyt_c_oxidase_su2_TM_sf"/>
</dbReference>
<name>A0A2V2YN50_9BACL</name>
<keyword evidence="11 16" id="KW-0186">Copper</keyword>
<feature type="domain" description="Cytochrome oxidase subunit II copper A binding" evidence="18">
    <location>
        <begin position="125"/>
        <end position="245"/>
    </location>
</feature>
<dbReference type="GO" id="GO:0005886">
    <property type="term" value="C:plasma membrane"/>
    <property type="evidence" value="ECO:0007669"/>
    <property type="project" value="UniProtKB-SubCell"/>
</dbReference>
<dbReference type="Pfam" id="PF00116">
    <property type="entry name" value="COX2"/>
    <property type="match status" value="1"/>
</dbReference>
<dbReference type="PROSITE" id="PS51007">
    <property type="entry name" value="CYTC"/>
    <property type="match status" value="1"/>
</dbReference>
<gene>
    <name evidence="21" type="ORF">DFQ01_12571</name>
</gene>
<keyword evidence="10 14" id="KW-0408">Iron</keyword>
<dbReference type="Gene3D" id="2.60.40.420">
    <property type="entry name" value="Cupredoxins - blue copper proteins"/>
    <property type="match status" value="1"/>
</dbReference>
<dbReference type="Pfam" id="PF02790">
    <property type="entry name" value="COX2_TM"/>
    <property type="match status" value="1"/>
</dbReference>
<comment type="caution">
    <text evidence="21">The sequence shown here is derived from an EMBL/GenBank/DDBJ whole genome shotgun (WGS) entry which is preliminary data.</text>
</comment>
<evidence type="ECO:0000256" key="15">
    <source>
        <dbReference type="RuleBase" id="RU000456"/>
    </source>
</evidence>
<dbReference type="EC" id="7.1.1.9" evidence="16"/>
<evidence type="ECO:0000256" key="11">
    <source>
        <dbReference type="ARBA" id="ARBA00023008"/>
    </source>
</evidence>
<evidence type="ECO:0000256" key="2">
    <source>
        <dbReference type="ARBA" id="ARBA00007866"/>
    </source>
</evidence>
<evidence type="ECO:0000256" key="1">
    <source>
        <dbReference type="ARBA" id="ARBA00004141"/>
    </source>
</evidence>
<evidence type="ECO:0000313" key="22">
    <source>
        <dbReference type="Proteomes" id="UP000246635"/>
    </source>
</evidence>
<dbReference type="GO" id="GO:0016491">
    <property type="term" value="F:oxidoreductase activity"/>
    <property type="evidence" value="ECO:0007669"/>
    <property type="project" value="InterPro"/>
</dbReference>
<dbReference type="CDD" id="cd04213">
    <property type="entry name" value="CuRO_CcO_Caa3_II"/>
    <property type="match status" value="1"/>
</dbReference>
<proteinExistence type="inferred from homology"/>
<dbReference type="GO" id="GO:0004129">
    <property type="term" value="F:cytochrome-c oxidase activity"/>
    <property type="evidence" value="ECO:0007669"/>
    <property type="project" value="UniProtKB-EC"/>
</dbReference>
<feature type="transmembrane region" description="Helical" evidence="17">
    <location>
        <begin position="91"/>
        <end position="111"/>
    </location>
</feature>
<dbReference type="RefSeq" id="WP_110046342.1">
    <property type="nucleotide sequence ID" value="NZ_CP054613.1"/>
</dbReference>
<dbReference type="GO" id="GO:0020037">
    <property type="term" value="F:heme binding"/>
    <property type="evidence" value="ECO:0007669"/>
    <property type="project" value="InterPro"/>
</dbReference>
<keyword evidence="8 15" id="KW-0249">Electron transport</keyword>
<reference evidence="21 22" key="1">
    <citation type="submission" date="2018-05" db="EMBL/GenBank/DDBJ databases">
        <title>Genomic Encyclopedia of Type Strains, Phase III (KMG-III): the genomes of soil and plant-associated and newly described type strains.</title>
        <authorList>
            <person name="Whitman W."/>
        </authorList>
    </citation>
    <scope>NUCLEOTIDE SEQUENCE [LARGE SCALE GENOMIC DNA]</scope>
    <source>
        <strain evidence="21 22">CECT 5696</strain>
    </source>
</reference>
<evidence type="ECO:0000256" key="14">
    <source>
        <dbReference type="PROSITE-ProRule" id="PRU00433"/>
    </source>
</evidence>
<evidence type="ECO:0000256" key="8">
    <source>
        <dbReference type="ARBA" id="ARBA00022982"/>
    </source>
</evidence>
<comment type="catalytic activity">
    <reaction evidence="16">
        <text>4 Fe(II)-[cytochrome c] + O2 + 8 H(+)(in) = 4 Fe(III)-[cytochrome c] + 2 H2O + 4 H(+)(out)</text>
        <dbReference type="Rhea" id="RHEA:11436"/>
        <dbReference type="Rhea" id="RHEA-COMP:10350"/>
        <dbReference type="Rhea" id="RHEA-COMP:14399"/>
        <dbReference type="ChEBI" id="CHEBI:15377"/>
        <dbReference type="ChEBI" id="CHEBI:15378"/>
        <dbReference type="ChEBI" id="CHEBI:15379"/>
        <dbReference type="ChEBI" id="CHEBI:29033"/>
        <dbReference type="ChEBI" id="CHEBI:29034"/>
        <dbReference type="EC" id="7.1.1.9"/>
    </reaction>
</comment>
<dbReference type="InterPro" id="IPR009056">
    <property type="entry name" value="Cyt_c-like_dom"/>
</dbReference>
<dbReference type="InterPro" id="IPR011759">
    <property type="entry name" value="Cyt_c_oxidase_su2_TM_dom"/>
</dbReference>
<evidence type="ECO:0000256" key="3">
    <source>
        <dbReference type="ARBA" id="ARBA00022448"/>
    </source>
</evidence>
<keyword evidence="6 15" id="KW-0812">Transmembrane</keyword>
<dbReference type="InterPro" id="IPR034236">
    <property type="entry name" value="CuRO_CcO_Caa3_II"/>
</dbReference>
<accession>A0A2V2YN50</accession>
<keyword evidence="5 15" id="KW-0679">Respiratory chain</keyword>
<comment type="function">
    <text evidence="13 16">Subunits I and II form the functional core of the enzyme complex. Electrons originating in cytochrome c are transferred via heme a and Cu(A) to the binuclear center formed by heme a3 and Cu(B).</text>
</comment>
<dbReference type="InterPro" id="IPR045187">
    <property type="entry name" value="CcO_II"/>
</dbReference>
<evidence type="ECO:0000256" key="17">
    <source>
        <dbReference type="SAM" id="Phobius"/>
    </source>
</evidence>
<evidence type="ECO:0000256" key="6">
    <source>
        <dbReference type="ARBA" id="ARBA00022692"/>
    </source>
</evidence>
<evidence type="ECO:0000256" key="16">
    <source>
        <dbReference type="RuleBase" id="RU004024"/>
    </source>
</evidence>
<protein>
    <recommendedName>
        <fullName evidence="16">Cytochrome c oxidase subunit 2</fullName>
        <ecNumber evidence="16">7.1.1.9</ecNumber>
    </recommendedName>
</protein>
<dbReference type="NCBIfam" id="TIGR02866">
    <property type="entry name" value="CoxB"/>
    <property type="match status" value="1"/>
</dbReference>
<dbReference type="InterPro" id="IPR036909">
    <property type="entry name" value="Cyt_c-like_dom_sf"/>
</dbReference>
<organism evidence="21 22">
    <name type="scientific">Paenibacillus cellulosilyticus</name>
    <dbReference type="NCBI Taxonomy" id="375489"/>
    <lineage>
        <taxon>Bacteria</taxon>
        <taxon>Bacillati</taxon>
        <taxon>Bacillota</taxon>
        <taxon>Bacilli</taxon>
        <taxon>Bacillales</taxon>
        <taxon>Paenibacillaceae</taxon>
        <taxon>Paenibacillus</taxon>
    </lineage>
</organism>
<evidence type="ECO:0000259" key="20">
    <source>
        <dbReference type="PROSITE" id="PS51007"/>
    </source>
</evidence>
<evidence type="ECO:0000256" key="10">
    <source>
        <dbReference type="ARBA" id="ARBA00023004"/>
    </source>
</evidence>
<feature type="transmembrane region" description="Helical" evidence="17">
    <location>
        <begin position="51"/>
        <end position="70"/>
    </location>
</feature>
<dbReference type="OrthoDB" id="9781261at2"/>
<dbReference type="EMBL" id="QGTQ01000025">
    <property type="protein sequence ID" value="PWV95725.1"/>
    <property type="molecule type" value="Genomic_DNA"/>
</dbReference>
<keyword evidence="12 17" id="KW-0472">Membrane</keyword>
<evidence type="ECO:0000256" key="13">
    <source>
        <dbReference type="ARBA" id="ARBA00024688"/>
    </source>
</evidence>
<dbReference type="AlphaFoldDB" id="A0A2V2YN50"/>
<feature type="domain" description="Cytochrome c" evidence="20">
    <location>
        <begin position="254"/>
        <end position="351"/>
    </location>
</feature>
<dbReference type="PRINTS" id="PR01166">
    <property type="entry name" value="CYCOXIDASEII"/>
</dbReference>